<comment type="caution">
    <text evidence="3">The sequence shown here is derived from an EMBL/GenBank/DDBJ whole genome shotgun (WGS) entry which is preliminary data.</text>
</comment>
<evidence type="ECO:0000313" key="4">
    <source>
        <dbReference type="Proteomes" id="UP000532194"/>
    </source>
</evidence>
<dbReference type="Proteomes" id="UP000532194">
    <property type="component" value="Unassembled WGS sequence"/>
</dbReference>
<sequence>MTGVTHTLKTVMAQQFRGSRPVKGGKNSKSRSKRGKRKLSKRQRAIYRRRRIVVGVALVVSLALVVFCVYSLSRGFAAIGTVIRHDEVYAISRDSVPEPNSVKKSGITDCSAKDLTLQLTAASQSVGVGGTMQFTAGMVYEGSGSCLVDGSDSNRVLTITSGNETIYRSDVCEVDARMLLMAKGDKDSQKIDWNTNANATLTECTDEDTWAKVNPGTYVAQLSLKDNPKVKSEQVVFTVQ</sequence>
<dbReference type="AlphaFoldDB" id="A0A7Y0HS97"/>
<keyword evidence="2" id="KW-0812">Transmembrane</keyword>
<organism evidence="3 4">
    <name type="scientific">Bifidobacterium oedipodis</name>
    <dbReference type="NCBI Taxonomy" id="2675322"/>
    <lineage>
        <taxon>Bacteria</taxon>
        <taxon>Bacillati</taxon>
        <taxon>Actinomycetota</taxon>
        <taxon>Actinomycetes</taxon>
        <taxon>Bifidobacteriales</taxon>
        <taxon>Bifidobacteriaceae</taxon>
        <taxon>Bifidobacterium</taxon>
    </lineage>
</organism>
<feature type="transmembrane region" description="Helical" evidence="2">
    <location>
        <begin position="52"/>
        <end position="72"/>
    </location>
</feature>
<reference evidence="3 4" key="1">
    <citation type="submission" date="2020-02" db="EMBL/GenBank/DDBJ databases">
        <title>Characterization of phylogenetic diversity of novel bifidobacterial species isolated in Czech ZOOs.</title>
        <authorList>
            <person name="Lugli G.A."/>
            <person name="Vera N.B."/>
            <person name="Ventura M."/>
        </authorList>
    </citation>
    <scope>NUCLEOTIDE SEQUENCE [LARGE SCALE GENOMIC DNA]</scope>
    <source>
        <strain evidence="3 4">DSM 109957</strain>
    </source>
</reference>
<evidence type="ECO:0008006" key="5">
    <source>
        <dbReference type="Google" id="ProtNLM"/>
    </source>
</evidence>
<evidence type="ECO:0000313" key="3">
    <source>
        <dbReference type="EMBL" id="NMM93781.1"/>
    </source>
</evidence>
<accession>A0A7Y0HS97</accession>
<name>A0A7Y0HS97_9BIFI</name>
<feature type="compositionally biased region" description="Basic residues" evidence="1">
    <location>
        <begin position="26"/>
        <end position="42"/>
    </location>
</feature>
<proteinExistence type="predicted"/>
<feature type="region of interest" description="Disordered" evidence="1">
    <location>
        <begin position="16"/>
        <end position="42"/>
    </location>
</feature>
<dbReference type="EMBL" id="JAAIII010000002">
    <property type="protein sequence ID" value="NMM93781.1"/>
    <property type="molecule type" value="Genomic_DNA"/>
</dbReference>
<keyword evidence="2" id="KW-1133">Transmembrane helix</keyword>
<keyword evidence="4" id="KW-1185">Reference proteome</keyword>
<keyword evidence="2" id="KW-0472">Membrane</keyword>
<evidence type="ECO:0000256" key="2">
    <source>
        <dbReference type="SAM" id="Phobius"/>
    </source>
</evidence>
<evidence type="ECO:0000256" key="1">
    <source>
        <dbReference type="SAM" id="MobiDB-lite"/>
    </source>
</evidence>
<gene>
    <name evidence="3" type="ORF">G1C95_0966</name>
</gene>
<protein>
    <recommendedName>
        <fullName evidence="5">Peptide ABC transporter permease</fullName>
    </recommendedName>
</protein>